<evidence type="ECO:0000256" key="4">
    <source>
        <dbReference type="ARBA" id="ARBA00022889"/>
    </source>
</evidence>
<proteinExistence type="inferred from homology"/>
<dbReference type="GO" id="GO:0007155">
    <property type="term" value="P:cell adhesion"/>
    <property type="evidence" value="ECO:0007669"/>
    <property type="project" value="UniProtKB-KW"/>
</dbReference>
<organism evidence="9 10">
    <name type="scientific">Hypsibius exemplaris</name>
    <name type="common">Freshwater tardigrade</name>
    <dbReference type="NCBI Taxonomy" id="2072580"/>
    <lineage>
        <taxon>Eukaryota</taxon>
        <taxon>Metazoa</taxon>
        <taxon>Ecdysozoa</taxon>
        <taxon>Tardigrada</taxon>
        <taxon>Eutardigrada</taxon>
        <taxon>Parachela</taxon>
        <taxon>Hypsibioidea</taxon>
        <taxon>Hypsibiidae</taxon>
        <taxon>Hypsibius</taxon>
    </lineage>
</organism>
<evidence type="ECO:0000256" key="8">
    <source>
        <dbReference type="SAM" id="Phobius"/>
    </source>
</evidence>
<evidence type="ECO:0000256" key="3">
    <source>
        <dbReference type="ARBA" id="ARBA00022692"/>
    </source>
</evidence>
<evidence type="ECO:0000256" key="2">
    <source>
        <dbReference type="ARBA" id="ARBA00008141"/>
    </source>
</evidence>
<dbReference type="PANTHER" id="PTHR12316">
    <property type="entry name" value="NINJURIN-RELATED"/>
    <property type="match status" value="1"/>
</dbReference>
<dbReference type="InterPro" id="IPR007007">
    <property type="entry name" value="Ninjurin"/>
</dbReference>
<dbReference type="GO" id="GO:0042246">
    <property type="term" value="P:tissue regeneration"/>
    <property type="evidence" value="ECO:0007669"/>
    <property type="project" value="InterPro"/>
</dbReference>
<evidence type="ECO:0008006" key="11">
    <source>
        <dbReference type="Google" id="ProtNLM"/>
    </source>
</evidence>
<dbReference type="AlphaFoldDB" id="A0A1W0XE65"/>
<keyword evidence="6 8" id="KW-0472">Membrane</keyword>
<accession>A0A1W0XE65</accession>
<keyword evidence="3 8" id="KW-0812">Transmembrane</keyword>
<evidence type="ECO:0000313" key="10">
    <source>
        <dbReference type="Proteomes" id="UP000192578"/>
    </source>
</evidence>
<feature type="transmembrane region" description="Helical" evidence="8">
    <location>
        <begin position="120"/>
        <end position="145"/>
    </location>
</feature>
<name>A0A1W0XE65_HYPEX</name>
<feature type="region of interest" description="Disordered" evidence="7">
    <location>
        <begin position="1"/>
        <end position="23"/>
    </location>
</feature>
<dbReference type="GO" id="GO:0016020">
    <property type="term" value="C:membrane"/>
    <property type="evidence" value="ECO:0007669"/>
    <property type="project" value="UniProtKB-SubCell"/>
</dbReference>
<sequence>MSVEPLENPDGPHANGVNGGISDRVAKHSHGRMLANMAHESANMPYHGHGHGAGQEKNGNGIAGAFVNVISPITDPLWYQGANAFATRKTVVTSLINIALITSTAGQLKSLMRINPSYPFYNSLLGMLIVCMLAQIGMGIMLFFIGRLNLNREEQRSRADLLQNIVLGTATIVLILHIMNTAFGIEDLGYLVPGYSLVPLPITARPSPTTPPYLFTGGTFAATPAIVPAAYTVLNHSAT</sequence>
<gene>
    <name evidence="9" type="ORF">BV898_00594</name>
</gene>
<evidence type="ECO:0000256" key="5">
    <source>
        <dbReference type="ARBA" id="ARBA00022989"/>
    </source>
</evidence>
<feature type="transmembrane region" description="Helical" evidence="8">
    <location>
        <begin position="213"/>
        <end position="234"/>
    </location>
</feature>
<dbReference type="Pfam" id="PF04923">
    <property type="entry name" value="Ninjurin"/>
    <property type="match status" value="1"/>
</dbReference>
<feature type="transmembrane region" description="Helical" evidence="8">
    <location>
        <begin position="165"/>
        <end position="185"/>
    </location>
</feature>
<keyword evidence="10" id="KW-1185">Reference proteome</keyword>
<comment type="subcellular location">
    <subcellularLocation>
        <location evidence="1">Membrane</location>
        <topology evidence="1">Multi-pass membrane protein</topology>
    </subcellularLocation>
</comment>
<feature type="transmembrane region" description="Helical" evidence="8">
    <location>
        <begin position="90"/>
        <end position="108"/>
    </location>
</feature>
<evidence type="ECO:0000256" key="6">
    <source>
        <dbReference type="ARBA" id="ARBA00023136"/>
    </source>
</evidence>
<dbReference type="Proteomes" id="UP000192578">
    <property type="component" value="Unassembled WGS sequence"/>
</dbReference>
<keyword evidence="5 8" id="KW-1133">Transmembrane helix</keyword>
<evidence type="ECO:0000256" key="1">
    <source>
        <dbReference type="ARBA" id="ARBA00004141"/>
    </source>
</evidence>
<dbReference type="PANTHER" id="PTHR12316:SF17">
    <property type="entry name" value="NINJURIN C, ISOFORM D"/>
    <property type="match status" value="1"/>
</dbReference>
<comment type="caution">
    <text evidence="9">The sequence shown here is derived from an EMBL/GenBank/DDBJ whole genome shotgun (WGS) entry which is preliminary data.</text>
</comment>
<dbReference type="OrthoDB" id="6114058at2759"/>
<dbReference type="EMBL" id="MTYJ01000002">
    <property type="protein sequence ID" value="OQV25662.1"/>
    <property type="molecule type" value="Genomic_DNA"/>
</dbReference>
<evidence type="ECO:0000313" key="9">
    <source>
        <dbReference type="EMBL" id="OQV25662.1"/>
    </source>
</evidence>
<keyword evidence="4" id="KW-0130">Cell adhesion</keyword>
<reference evidence="10" key="1">
    <citation type="submission" date="2017-01" db="EMBL/GenBank/DDBJ databases">
        <title>Comparative genomics of anhydrobiosis in the tardigrade Hypsibius dujardini.</title>
        <authorList>
            <person name="Yoshida Y."/>
            <person name="Koutsovoulos G."/>
            <person name="Laetsch D."/>
            <person name="Stevens L."/>
            <person name="Kumar S."/>
            <person name="Horikawa D."/>
            <person name="Ishino K."/>
            <person name="Komine S."/>
            <person name="Tomita M."/>
            <person name="Blaxter M."/>
            <person name="Arakawa K."/>
        </authorList>
    </citation>
    <scope>NUCLEOTIDE SEQUENCE [LARGE SCALE GENOMIC DNA]</scope>
    <source>
        <strain evidence="10">Z151</strain>
    </source>
</reference>
<evidence type="ECO:0000256" key="7">
    <source>
        <dbReference type="SAM" id="MobiDB-lite"/>
    </source>
</evidence>
<protein>
    <recommendedName>
        <fullName evidence="11">Ninjurin-1</fullName>
    </recommendedName>
</protein>
<comment type="similarity">
    <text evidence="2">Belongs to the ninjurin family.</text>
</comment>